<proteinExistence type="predicted"/>
<organism evidence="1 2">
    <name type="scientific">Salinivirga cyanobacteriivorans</name>
    <dbReference type="NCBI Taxonomy" id="1307839"/>
    <lineage>
        <taxon>Bacteria</taxon>
        <taxon>Pseudomonadati</taxon>
        <taxon>Bacteroidota</taxon>
        <taxon>Bacteroidia</taxon>
        <taxon>Bacteroidales</taxon>
        <taxon>Salinivirgaceae</taxon>
        <taxon>Salinivirga</taxon>
    </lineage>
</organism>
<reference evidence="1 2" key="1">
    <citation type="submission" date="2015-11" db="EMBL/GenBank/DDBJ databases">
        <title>Description and complete genome sequence of a novel strain predominating in hypersaline microbial mats and representing a new family of the Bacteriodetes phylum.</title>
        <authorList>
            <person name="Spring S."/>
            <person name="Bunk B."/>
            <person name="Sproer C."/>
            <person name="Klenk H.-P."/>
        </authorList>
    </citation>
    <scope>NUCLEOTIDE SEQUENCE [LARGE SCALE GENOMIC DNA]</scope>
    <source>
        <strain evidence="1 2">L21-Spi-D4</strain>
    </source>
</reference>
<name>A0A0S2HVB6_9BACT</name>
<dbReference type="KEGG" id="blq:L21SP5_00261"/>
<evidence type="ECO:0000313" key="2">
    <source>
        <dbReference type="Proteomes" id="UP000064893"/>
    </source>
</evidence>
<keyword evidence="2" id="KW-1185">Reference proteome</keyword>
<evidence type="ECO:0000313" key="1">
    <source>
        <dbReference type="EMBL" id="ALO13941.1"/>
    </source>
</evidence>
<dbReference type="EMBL" id="CP013118">
    <property type="protein sequence ID" value="ALO13941.1"/>
    <property type="molecule type" value="Genomic_DNA"/>
</dbReference>
<dbReference type="Proteomes" id="UP000064893">
    <property type="component" value="Chromosome"/>
</dbReference>
<dbReference type="RefSeq" id="WP_057951537.1">
    <property type="nucleotide sequence ID" value="NZ_CP013118.1"/>
</dbReference>
<dbReference type="AlphaFoldDB" id="A0A0S2HVB6"/>
<gene>
    <name evidence="1" type="ORF">L21SP5_00261</name>
</gene>
<protein>
    <submittedName>
        <fullName evidence="1">Uncharacterized protein</fullName>
    </submittedName>
</protein>
<sequence>MIERIENRLNNINSHHLIDQYDIMVKVVEDTKFLLVQNKNESNLALLKRVLDKIHELRFKLAYNKGTTDLGELDVNLKKSWESLNALLPNSD</sequence>
<accession>A0A0S2HVB6</accession>